<comment type="caution">
    <text evidence="1">The sequence shown here is derived from an EMBL/GenBank/DDBJ whole genome shotgun (WGS) entry which is preliminary data.</text>
</comment>
<name>A0A318SHW9_9BURK</name>
<protein>
    <recommendedName>
        <fullName evidence="3">DUF1415 domain-containing protein</fullName>
    </recommendedName>
</protein>
<dbReference type="RefSeq" id="WP_110465315.1">
    <property type="nucleotide sequence ID" value="NZ_JAMOFZ010000008.1"/>
</dbReference>
<organism evidence="1 2">
    <name type="scientific">Xylophilus ampelinus</name>
    <dbReference type="NCBI Taxonomy" id="54067"/>
    <lineage>
        <taxon>Bacteria</taxon>
        <taxon>Pseudomonadati</taxon>
        <taxon>Pseudomonadota</taxon>
        <taxon>Betaproteobacteria</taxon>
        <taxon>Burkholderiales</taxon>
        <taxon>Xylophilus</taxon>
    </lineage>
</organism>
<dbReference type="InterPro" id="IPR009858">
    <property type="entry name" value="DUF1415"/>
</dbReference>
<evidence type="ECO:0000313" key="2">
    <source>
        <dbReference type="Proteomes" id="UP000247540"/>
    </source>
</evidence>
<dbReference type="Proteomes" id="UP000247540">
    <property type="component" value="Unassembled WGS sequence"/>
</dbReference>
<dbReference type="AlphaFoldDB" id="A0A318SHW9"/>
<sequence>MASAVRHSFLVTAVPLPVSDSAPAAYDEAAIADTRLWLERAVIGLNLCPFAKSVHAKAQIRYVSCATEFEGDLLDILESEAKGLVAEDPRRLDTILLIATGCLSDFLDFNDFLGRAERRLRRAGFDGVLQLASFHPDYCFAGTEPEDVTNCTNRAPWPTLHLLREASLDRAVEAFPDAEAIYERNMETLERIGFAGWSALDVSAGAAHRAAGEGA</sequence>
<proteinExistence type="predicted"/>
<dbReference type="Pfam" id="PF07209">
    <property type="entry name" value="DUF1415"/>
    <property type="match status" value="1"/>
</dbReference>
<keyword evidence="2" id="KW-1185">Reference proteome</keyword>
<evidence type="ECO:0000313" key="1">
    <source>
        <dbReference type="EMBL" id="PYE78259.1"/>
    </source>
</evidence>
<evidence type="ECO:0008006" key="3">
    <source>
        <dbReference type="Google" id="ProtNLM"/>
    </source>
</evidence>
<dbReference type="OrthoDB" id="277390at2"/>
<reference evidence="1 2" key="1">
    <citation type="submission" date="2018-06" db="EMBL/GenBank/DDBJ databases">
        <title>Genomic Encyclopedia of Type Strains, Phase III (KMG-III): the genomes of soil and plant-associated and newly described type strains.</title>
        <authorList>
            <person name="Whitman W."/>
        </authorList>
    </citation>
    <scope>NUCLEOTIDE SEQUENCE [LARGE SCALE GENOMIC DNA]</scope>
    <source>
        <strain evidence="1 2">CECT 7646</strain>
    </source>
</reference>
<dbReference type="EMBL" id="QJTC01000008">
    <property type="protein sequence ID" value="PYE78259.1"/>
    <property type="molecule type" value="Genomic_DNA"/>
</dbReference>
<accession>A0A318SHW9</accession>
<gene>
    <name evidence="1" type="ORF">DFQ15_10848</name>
</gene>